<evidence type="ECO:0000256" key="2">
    <source>
        <dbReference type="ARBA" id="ARBA00013194"/>
    </source>
</evidence>
<dbReference type="Gene3D" id="3.10.50.40">
    <property type="match status" value="1"/>
</dbReference>
<dbReference type="AlphaFoldDB" id="A0A6H1U414"/>
<evidence type="ECO:0000256" key="5">
    <source>
        <dbReference type="ARBA" id="ARBA00023235"/>
    </source>
</evidence>
<evidence type="ECO:0000256" key="4">
    <source>
        <dbReference type="ARBA" id="ARBA00023110"/>
    </source>
</evidence>
<reference evidence="9 10" key="1">
    <citation type="submission" date="2020-04" db="EMBL/GenBank/DDBJ databases">
        <authorList>
            <person name="Basu S."/>
            <person name="Maruthanayagam V."/>
            <person name="Chakraborty S."/>
            <person name="Pramanik A."/>
            <person name="Mukherjee J."/>
            <person name="Brink B."/>
        </authorList>
    </citation>
    <scope>NUCLEOTIDE SEQUENCE [LARGE SCALE GENOMIC DNA]</scope>
    <source>
        <strain evidence="9 10">AP17</strain>
    </source>
</reference>
<evidence type="ECO:0000256" key="7">
    <source>
        <dbReference type="SAM" id="Coils"/>
    </source>
</evidence>
<dbReference type="SUPFAM" id="SSF54534">
    <property type="entry name" value="FKBP-like"/>
    <property type="match status" value="1"/>
</dbReference>
<keyword evidence="7" id="KW-0175">Coiled coil</keyword>
<evidence type="ECO:0000259" key="8">
    <source>
        <dbReference type="PROSITE" id="PS50198"/>
    </source>
</evidence>
<keyword evidence="4 6" id="KW-0697">Rotamase</keyword>
<dbReference type="InterPro" id="IPR027304">
    <property type="entry name" value="Trigger_fact/SurA_dom_sf"/>
</dbReference>
<comment type="catalytic activity">
    <reaction evidence="1">
        <text>[protein]-peptidylproline (omega=180) = [protein]-peptidylproline (omega=0)</text>
        <dbReference type="Rhea" id="RHEA:16237"/>
        <dbReference type="Rhea" id="RHEA-COMP:10747"/>
        <dbReference type="Rhea" id="RHEA-COMP:10748"/>
        <dbReference type="ChEBI" id="CHEBI:83833"/>
        <dbReference type="ChEBI" id="CHEBI:83834"/>
        <dbReference type="EC" id="5.2.1.8"/>
    </reaction>
</comment>
<dbReference type="EC" id="5.2.1.8" evidence="2"/>
<name>A0A6H1U414_9CYAN</name>
<keyword evidence="3" id="KW-0732">Signal</keyword>
<accession>A0A6H1U414</accession>
<proteinExistence type="predicted"/>
<dbReference type="EMBL" id="CP051167">
    <property type="protein sequence ID" value="QIZ73584.1"/>
    <property type="molecule type" value="Genomic_DNA"/>
</dbReference>
<dbReference type="InterPro" id="IPR000297">
    <property type="entry name" value="PPIase_PpiC"/>
</dbReference>
<dbReference type="PANTHER" id="PTHR47245">
    <property type="entry name" value="PEPTIDYLPROLYL ISOMERASE"/>
    <property type="match status" value="1"/>
</dbReference>
<dbReference type="InterPro" id="IPR050245">
    <property type="entry name" value="PrsA_foldase"/>
</dbReference>
<dbReference type="GO" id="GO:0003755">
    <property type="term" value="F:peptidyl-prolyl cis-trans isomerase activity"/>
    <property type="evidence" value="ECO:0007669"/>
    <property type="project" value="UniProtKB-KW"/>
</dbReference>
<organism evidence="9 10">
    <name type="scientific">Oxynema aestuarii AP17</name>
    <dbReference type="NCBI Taxonomy" id="2064643"/>
    <lineage>
        <taxon>Bacteria</taxon>
        <taxon>Bacillati</taxon>
        <taxon>Cyanobacteriota</taxon>
        <taxon>Cyanophyceae</taxon>
        <taxon>Oscillatoriophycideae</taxon>
        <taxon>Oscillatoriales</taxon>
        <taxon>Oscillatoriaceae</taxon>
        <taxon>Oxynema</taxon>
        <taxon>Oxynema aestuarii</taxon>
    </lineage>
</organism>
<keyword evidence="10" id="KW-1185">Reference proteome</keyword>
<protein>
    <recommendedName>
        <fullName evidence="2">peptidylprolyl isomerase</fullName>
        <ecNumber evidence="2">5.2.1.8</ecNumber>
    </recommendedName>
</protein>
<gene>
    <name evidence="9" type="ORF">HCG48_03920</name>
</gene>
<evidence type="ECO:0000256" key="1">
    <source>
        <dbReference type="ARBA" id="ARBA00000971"/>
    </source>
</evidence>
<feature type="domain" description="PpiC" evidence="8">
    <location>
        <begin position="125"/>
        <end position="215"/>
    </location>
</feature>
<dbReference type="PANTHER" id="PTHR47245:SF1">
    <property type="entry name" value="FOLDASE PROTEIN PRSA"/>
    <property type="match status" value="1"/>
</dbReference>
<evidence type="ECO:0000256" key="6">
    <source>
        <dbReference type="PROSITE-ProRule" id="PRU00278"/>
    </source>
</evidence>
<dbReference type="Proteomes" id="UP000500857">
    <property type="component" value="Chromosome"/>
</dbReference>
<evidence type="ECO:0000313" key="10">
    <source>
        <dbReference type="Proteomes" id="UP000500857"/>
    </source>
</evidence>
<dbReference type="Pfam" id="PF00639">
    <property type="entry name" value="Rotamase"/>
    <property type="match status" value="1"/>
</dbReference>
<keyword evidence="5 6" id="KW-0413">Isomerase</keyword>
<dbReference type="KEGG" id="oxy:HCG48_03920"/>
<dbReference type="InterPro" id="IPR046357">
    <property type="entry name" value="PPIase_dom_sf"/>
</dbReference>
<evidence type="ECO:0000256" key="3">
    <source>
        <dbReference type="ARBA" id="ARBA00022729"/>
    </source>
</evidence>
<dbReference type="PROSITE" id="PS50198">
    <property type="entry name" value="PPIC_PPIASE_2"/>
    <property type="match status" value="1"/>
</dbReference>
<dbReference type="SUPFAM" id="SSF109998">
    <property type="entry name" value="Triger factor/SurA peptide-binding domain-like"/>
    <property type="match status" value="1"/>
</dbReference>
<sequence>MDSIPFLTINNQTISLSQAIGYLKASGKFGLFLSEILRQYILTHELDELESIDIALEELEQTILNFRLNNQLLDQNKFQDWLVKNGISYVNFRQRITNDLKLDKLKAKISEPKIEEYFKTQKQFFDRVVLSRIILNDKALAQKLNEELLADPRKFETLAREYSITDDRVVNGMMGPVSRGTLPDILKNPIEFSPVGEIIGPLEIDENYGLFRVEQFLDASLDDPKLKQELQNQLFEQWLQEKLQSLEIKLEVK</sequence>
<feature type="coiled-coil region" evidence="7">
    <location>
        <begin position="42"/>
        <end position="76"/>
    </location>
</feature>
<evidence type="ECO:0000313" key="9">
    <source>
        <dbReference type="EMBL" id="QIZ73584.1"/>
    </source>
</evidence>